<dbReference type="Gene3D" id="1.10.600.10">
    <property type="entry name" value="Farnesyl Diphosphate Synthase"/>
    <property type="match status" value="1"/>
</dbReference>
<evidence type="ECO:0000256" key="5">
    <source>
        <dbReference type="ARBA" id="ARBA00023239"/>
    </source>
</evidence>
<evidence type="ECO:0000256" key="3">
    <source>
        <dbReference type="ARBA" id="ARBA00022723"/>
    </source>
</evidence>
<gene>
    <name evidence="9" type="primary">LOC113700765</name>
</gene>
<dbReference type="InterPro" id="IPR044814">
    <property type="entry name" value="Terpene_cyclase_plant_C1"/>
</dbReference>
<evidence type="ECO:0000256" key="1">
    <source>
        <dbReference type="ARBA" id="ARBA00001946"/>
    </source>
</evidence>
<keyword evidence="5" id="KW-0456">Lyase</keyword>
<sequence length="559" mass="64930">MASTQASFHSNSLQETVRPLAAFPENIWSDRIAPFTPDKEEHEMYEREIEMLKAEVNSMLLATGKTMMERFDFIDKIERLGVSHHFDIEIENQLQEFFNVYTNFGEYSAYDLSSAALQFRLFRQHGFNVSCGIFDQFIDAEGKFKESLCYDTRGLLSLYEASHVRTHGDEILEEALAFTTTHLTSGGPHLDSTPAKQVKYALEQPLHKGIPRYEAWRYISIYEEDESHNKVLLRLAKLDYHLLQMSYKEDLCEITRWGKELESVSKFPYARSRFVECYFWAVGALYEPQYSLARMTTAKAGAVLTMIDDIYDAYGTLDELQILTSSVERWNSSGIWDSSGVDQLSDYIRTSYTTLLKFNKKLGEDLAKRQRTYAFDKYIDDWKNYMRTSFTQSRWFFTNKLPSFADYLSNGAITIGAILVSSAALLYMDCALEDVINWLSTNRKLMAAYSTHMRLMNDFGGHKFDKERGSGTALECYMKDYNVSEEEAARKFREMWQDTWKVMNEECLRPTPIPRDVLKMLLNITRVSETVYKHRIDGFTQPHAIEDHIRAMLVDFMSI</sequence>
<dbReference type="InterPro" id="IPR036965">
    <property type="entry name" value="Terpene_synth_N_sf"/>
</dbReference>
<dbReference type="Pfam" id="PF01397">
    <property type="entry name" value="Terpene_synth"/>
    <property type="match status" value="1"/>
</dbReference>
<accession>A0ABM4VFE1</accession>
<dbReference type="Proteomes" id="UP001652660">
    <property type="component" value="Chromosome 8e"/>
</dbReference>
<dbReference type="Gene3D" id="1.50.10.130">
    <property type="entry name" value="Terpene synthase, N-terminal domain"/>
    <property type="match status" value="1"/>
</dbReference>
<evidence type="ECO:0000313" key="8">
    <source>
        <dbReference type="Proteomes" id="UP001652660"/>
    </source>
</evidence>
<dbReference type="RefSeq" id="XP_071918243.1">
    <property type="nucleotide sequence ID" value="XM_072062142.1"/>
</dbReference>
<dbReference type="Pfam" id="PF03936">
    <property type="entry name" value="Terpene_synth_C"/>
    <property type="match status" value="1"/>
</dbReference>
<dbReference type="InterPro" id="IPR034741">
    <property type="entry name" value="Terpene_cyclase-like_1_C"/>
</dbReference>
<comment type="pathway">
    <text evidence="2">Secondary metabolite biosynthesis; terpenoid biosynthesis.</text>
</comment>
<evidence type="ECO:0000256" key="4">
    <source>
        <dbReference type="ARBA" id="ARBA00022842"/>
    </source>
</evidence>
<keyword evidence="4" id="KW-0460">Magnesium</keyword>
<protein>
    <submittedName>
        <fullName evidence="9">Viridiflorene synthase-like</fullName>
    </submittedName>
</protein>
<dbReference type="InterPro" id="IPR005630">
    <property type="entry name" value="Terpene_synthase_metal-bd"/>
</dbReference>
<dbReference type="PANTHER" id="PTHR31225">
    <property type="entry name" value="OS04G0344100 PROTEIN-RELATED"/>
    <property type="match status" value="1"/>
</dbReference>
<evidence type="ECO:0000256" key="2">
    <source>
        <dbReference type="ARBA" id="ARBA00004721"/>
    </source>
</evidence>
<dbReference type="SUPFAM" id="SSF48576">
    <property type="entry name" value="Terpenoid synthases"/>
    <property type="match status" value="1"/>
</dbReference>
<dbReference type="InterPro" id="IPR008949">
    <property type="entry name" value="Isoprenoid_synthase_dom_sf"/>
</dbReference>
<reference evidence="9" key="1">
    <citation type="submission" date="2025-08" db="UniProtKB">
        <authorList>
            <consortium name="RefSeq"/>
        </authorList>
    </citation>
    <scope>IDENTIFICATION</scope>
    <source>
        <tissue evidence="9">Leaves</tissue>
    </source>
</reference>
<evidence type="ECO:0000259" key="6">
    <source>
        <dbReference type="Pfam" id="PF01397"/>
    </source>
</evidence>
<dbReference type="InterPro" id="IPR050148">
    <property type="entry name" value="Terpene_synthase-like"/>
</dbReference>
<proteinExistence type="predicted"/>
<keyword evidence="8" id="KW-1185">Reference proteome</keyword>
<dbReference type="InterPro" id="IPR001906">
    <property type="entry name" value="Terpene_synth_N"/>
</dbReference>
<feature type="domain" description="Terpene synthase metal-binding" evidence="7">
    <location>
        <begin position="259"/>
        <end position="501"/>
    </location>
</feature>
<evidence type="ECO:0000313" key="9">
    <source>
        <dbReference type="RefSeq" id="XP_071918243.1"/>
    </source>
</evidence>
<feature type="domain" description="Terpene synthase N-terminal" evidence="6">
    <location>
        <begin position="36"/>
        <end position="202"/>
    </location>
</feature>
<dbReference type="SUPFAM" id="SSF48239">
    <property type="entry name" value="Terpenoid cyclases/Protein prenyltransferases"/>
    <property type="match status" value="1"/>
</dbReference>
<dbReference type="PANTHER" id="PTHR31225:SF93">
    <property type="entry name" value="ALPHA-HUMULENE_(-)-(E)-BETA-CARYOPHYLLENE SYNTHASE"/>
    <property type="match status" value="1"/>
</dbReference>
<dbReference type="SFLD" id="SFLDG01019">
    <property type="entry name" value="Terpene_Cyclase_Like_1_C_Termi"/>
    <property type="match status" value="1"/>
</dbReference>
<evidence type="ECO:0000259" key="7">
    <source>
        <dbReference type="Pfam" id="PF03936"/>
    </source>
</evidence>
<comment type="cofactor">
    <cofactor evidence="1">
        <name>Mg(2+)</name>
        <dbReference type="ChEBI" id="CHEBI:18420"/>
    </cofactor>
</comment>
<keyword evidence="3" id="KW-0479">Metal-binding</keyword>
<dbReference type="InterPro" id="IPR008930">
    <property type="entry name" value="Terpenoid_cyclase/PrenylTrfase"/>
</dbReference>
<dbReference type="SFLD" id="SFLDS00005">
    <property type="entry name" value="Isoprenoid_Synthase_Type_I"/>
    <property type="match status" value="1"/>
</dbReference>
<organism evidence="8 9">
    <name type="scientific">Coffea arabica</name>
    <name type="common">Arabian coffee</name>
    <dbReference type="NCBI Taxonomy" id="13443"/>
    <lineage>
        <taxon>Eukaryota</taxon>
        <taxon>Viridiplantae</taxon>
        <taxon>Streptophyta</taxon>
        <taxon>Embryophyta</taxon>
        <taxon>Tracheophyta</taxon>
        <taxon>Spermatophyta</taxon>
        <taxon>Magnoliopsida</taxon>
        <taxon>eudicotyledons</taxon>
        <taxon>Gunneridae</taxon>
        <taxon>Pentapetalae</taxon>
        <taxon>asterids</taxon>
        <taxon>lamiids</taxon>
        <taxon>Gentianales</taxon>
        <taxon>Rubiaceae</taxon>
        <taxon>Ixoroideae</taxon>
        <taxon>Gardenieae complex</taxon>
        <taxon>Bertiereae - Coffeeae clade</taxon>
        <taxon>Coffeeae</taxon>
        <taxon>Coffea</taxon>
    </lineage>
</organism>
<dbReference type="GeneID" id="113700765"/>
<dbReference type="CDD" id="cd00684">
    <property type="entry name" value="Terpene_cyclase_plant_C1"/>
    <property type="match status" value="1"/>
</dbReference>
<name>A0ABM4VFE1_COFAR</name>